<dbReference type="RefSeq" id="WP_345724758.1">
    <property type="nucleotide sequence ID" value="NZ_BAABRU010000035.1"/>
</dbReference>
<protein>
    <submittedName>
        <fullName evidence="2">Uncharacterized protein</fullName>
    </submittedName>
</protein>
<evidence type="ECO:0000313" key="2">
    <source>
        <dbReference type="EMBL" id="GAA5531181.1"/>
    </source>
</evidence>
<dbReference type="Proteomes" id="UP001428290">
    <property type="component" value="Unassembled WGS sequence"/>
</dbReference>
<proteinExistence type="predicted"/>
<gene>
    <name evidence="2" type="ORF">Hgul01_05006</name>
</gene>
<name>A0ABP9X724_9CHLR</name>
<reference evidence="2 3" key="1">
    <citation type="submission" date="2024-02" db="EMBL/GenBank/DDBJ databases">
        <title>Herpetosiphon gulosus NBRC 112829.</title>
        <authorList>
            <person name="Ichikawa N."/>
            <person name="Katano-Makiyama Y."/>
            <person name="Hidaka K."/>
        </authorList>
    </citation>
    <scope>NUCLEOTIDE SEQUENCE [LARGE SCALE GENOMIC DNA]</scope>
    <source>
        <strain evidence="2 3">NBRC 112829</strain>
    </source>
</reference>
<comment type="caution">
    <text evidence="2">The sequence shown here is derived from an EMBL/GenBank/DDBJ whole genome shotgun (WGS) entry which is preliminary data.</text>
</comment>
<evidence type="ECO:0000256" key="1">
    <source>
        <dbReference type="SAM" id="Coils"/>
    </source>
</evidence>
<keyword evidence="3" id="KW-1185">Reference proteome</keyword>
<accession>A0ABP9X724</accession>
<evidence type="ECO:0000313" key="3">
    <source>
        <dbReference type="Proteomes" id="UP001428290"/>
    </source>
</evidence>
<sequence>MNSVLMVPLYLDALVLPTEQAVAQAMTDFSRLPYSNGQRDINADVANVSEEIVRQPFAQSTLKAGVHLHWALPDSLTRGTQVGTTTNFPSVPNRWLVLRARGGGNTPLQIEEQWIVESDYLYPAGQFASSVTTPVAAEGNQQPFRYLGRRMPFSIWQEHDPQAEYLDQLTAVGYGEPTFAAFYPNCYSVFGFYDDSYTDDVPSDLQYLVLGWYNDITQDVVHSLVNSLQGSSNAELSAALLAQLGWAVTVPDGSDFPDALCCYCQIQLSNPAAAPIPTTPLQIAVGNTGTEALSAFLANTINPSQPAAIEDHLEAVLMASFLDQQYLDVGASFLAARHEKSFNAIPSGSLWSVRPQSTSGSADSANATVLVSLPESLAHQLNQLNSLQHEYDRALELIEQQREQLFFDWYKYMLAAYPPAESRDDFPDVDLVRYFVEQKDLVPLANLLNSAGALSLQWDEVGNVIAASAGNSASNAIASGLAQQINLVLQAVADFNASADVQAVNQQYLLLIMGGPRYWQPNEPVLLLSGAALEPTDRHGSDGELACQYAANLSLHPMNASVVEQLANAVAAIKANATPQQVGFFSYDQAPWNPILLEWGVEVFPLDHHSNLDPNTSAYNPDFIFSNYSLAENAVDLAILPSQVAIAPAANLYSGWSILSSRAETQYQQQLNSYLAQYPDDTTVQQAAALVNDPNFHCLAQSLGGFNQALLMRKQTYQLAMADPLGFSDYQAWTDQVASAVANHNRSAPRMFSDFNPIRSGAMRLNRLRLVDSFGQLRDVAAEQIIRTQQMTTAGSDYLIWLSPRLMQPARVNLRWLSANQGDMEMNDAPITTPICGWVVPNNLDGSLMIYATSGAALGFIDSQVRWQYVPGGPNVEPAAIGNRYLRQMVQYLLQRTSDFLRDFIVTIDNALDTIDPENAAAHTDLALLLGRPIALVRTSLDLELQGAPAIHQSWSALRLDLQQTSRDDDGFAEVEFPIRIGEYQQLNDGVVGYWQELSDGSYADNIFYAPQSSDLPVDDPLIRTHDQADMAIMQTVNAAPRYLTMLFDPRGSVHATSGIQPVKAITIPADQYADALGAIAITFLTAPILTNQGAINLPLPVEAGYRWSWLEQPTSEWQETSEIGQVSPKATFEAPQTLHDGWLKLSPTNEN</sequence>
<keyword evidence="1" id="KW-0175">Coiled coil</keyword>
<dbReference type="EMBL" id="BAABRU010000035">
    <property type="protein sequence ID" value="GAA5531181.1"/>
    <property type="molecule type" value="Genomic_DNA"/>
</dbReference>
<organism evidence="2 3">
    <name type="scientific">Herpetosiphon gulosus</name>
    <dbReference type="NCBI Taxonomy" id="1973496"/>
    <lineage>
        <taxon>Bacteria</taxon>
        <taxon>Bacillati</taxon>
        <taxon>Chloroflexota</taxon>
        <taxon>Chloroflexia</taxon>
        <taxon>Herpetosiphonales</taxon>
        <taxon>Herpetosiphonaceae</taxon>
        <taxon>Herpetosiphon</taxon>
    </lineage>
</organism>
<feature type="coiled-coil region" evidence="1">
    <location>
        <begin position="377"/>
        <end position="404"/>
    </location>
</feature>